<dbReference type="Pfam" id="PF20242">
    <property type="entry name" value="Emfourin"/>
    <property type="match status" value="1"/>
</dbReference>
<comment type="function">
    <text evidence="7">Extracellular zinc metalloprotease.</text>
</comment>
<comment type="subcellular location">
    <subcellularLocation>
        <location evidence="7">Secreted</location>
    </subcellularLocation>
</comment>
<accession>A0ABW4TL31</accession>
<feature type="region of interest" description="Disordered" evidence="8">
    <location>
        <begin position="334"/>
        <end position="353"/>
    </location>
</feature>
<feature type="domain" description="Peptidase M4 C-terminal" evidence="10">
    <location>
        <begin position="172"/>
        <end position="334"/>
    </location>
</feature>
<dbReference type="InterPro" id="IPR001570">
    <property type="entry name" value="Peptidase_M4_C_domain"/>
</dbReference>
<name>A0ABW4TL31_9ACTN</name>
<comment type="similarity">
    <text evidence="1 7">Belongs to the peptidase M4 family.</text>
</comment>
<proteinExistence type="inferred from homology"/>
<feature type="region of interest" description="Disordered" evidence="8">
    <location>
        <begin position="40"/>
        <end position="85"/>
    </location>
</feature>
<dbReference type="CDD" id="cd09597">
    <property type="entry name" value="M4_TLP"/>
    <property type="match status" value="1"/>
</dbReference>
<dbReference type="EMBL" id="JBHUGD010000003">
    <property type="protein sequence ID" value="MFD1946404.1"/>
    <property type="molecule type" value="Genomic_DNA"/>
</dbReference>
<evidence type="ECO:0000256" key="7">
    <source>
        <dbReference type="RuleBase" id="RU366073"/>
    </source>
</evidence>
<dbReference type="SUPFAM" id="SSF55486">
    <property type="entry name" value="Metalloproteases ('zincins'), catalytic domain"/>
    <property type="match status" value="1"/>
</dbReference>
<dbReference type="PANTHER" id="PTHR43579:SF1">
    <property type="entry name" value="NEUTRAL METALLOPROTEINASE"/>
    <property type="match status" value="1"/>
</dbReference>
<keyword evidence="3" id="KW-0479">Metal-binding</keyword>
<dbReference type="InterPro" id="IPR052759">
    <property type="entry name" value="Metalloprotease_M4"/>
</dbReference>
<evidence type="ECO:0000259" key="9">
    <source>
        <dbReference type="Pfam" id="PF01447"/>
    </source>
</evidence>
<dbReference type="RefSeq" id="WP_343916521.1">
    <property type="nucleotide sequence ID" value="NZ_BAAAJT010000002.1"/>
</dbReference>
<sequence length="445" mass="47071">MTALGIHCFVPPYLLAELARRGTLDAGYVDACLRVDTTFRERRGPGRDGGTPPRAGDARWTVHTSDGSERLPGEPVRREGEPATGDEAVDEAAAGITATLDLFRDDFARDSYDAAGAKLLLTVHYGRDYANAFWDGTHLVFGDGDGRVFRRFTRAIDVLAHEFTHAVTEHTAGLVYRGQSGALNESVSDVFAICLKQRVLGQDSSSGSWLIGEEIFVPGVEARGLRDMERPGTAYDDPRLGKDPQPAHLDDYVETSDDNGGVHLNSGIPNRAFVLAARAIGGDTATGAGRVWYDALTSGDLTPTSDFAAFAAVTVAVAGDHADAVTAAWEGVGVTPGRSSTTPSPGEAPRPVAGPVVVRRSGGIVGQVVEGAIDPSADDDVAREVRTLVDRVDLTAAAAAYGNQADRYTYRVRVGDGDGAQEVDVPEGALTDDLRRLVTLVLGGR</sequence>
<dbReference type="Pfam" id="PF01447">
    <property type="entry name" value="Peptidase_M4"/>
    <property type="match status" value="1"/>
</dbReference>
<comment type="cofactor">
    <cofactor evidence="7">
        <name>Zn(2+)</name>
        <dbReference type="ChEBI" id="CHEBI:29105"/>
    </cofactor>
</comment>
<dbReference type="Pfam" id="PF02868">
    <property type="entry name" value="Peptidase_M4_C"/>
    <property type="match status" value="1"/>
</dbReference>
<keyword evidence="12" id="KW-1185">Reference proteome</keyword>
<dbReference type="Gene3D" id="1.10.390.10">
    <property type="entry name" value="Neutral Protease Domain 2"/>
    <property type="match status" value="1"/>
</dbReference>
<comment type="caution">
    <text evidence="11">The sequence shown here is derived from an EMBL/GenBank/DDBJ whole genome shotgun (WGS) entry which is preliminary data.</text>
</comment>
<dbReference type="InterPro" id="IPR023612">
    <property type="entry name" value="Peptidase_M4"/>
</dbReference>
<gene>
    <name evidence="11" type="ORF">ACFSDE_06335</name>
</gene>
<keyword evidence="2 7" id="KW-0645">Protease</keyword>
<organism evidence="11 12">
    <name type="scientific">Nocardioides aestuarii</name>
    <dbReference type="NCBI Taxonomy" id="252231"/>
    <lineage>
        <taxon>Bacteria</taxon>
        <taxon>Bacillati</taxon>
        <taxon>Actinomycetota</taxon>
        <taxon>Actinomycetes</taxon>
        <taxon>Propionibacteriales</taxon>
        <taxon>Nocardioidaceae</taxon>
        <taxon>Nocardioides</taxon>
    </lineage>
</organism>
<evidence type="ECO:0000256" key="3">
    <source>
        <dbReference type="ARBA" id="ARBA00022723"/>
    </source>
</evidence>
<dbReference type="PRINTS" id="PR00730">
    <property type="entry name" value="THERMOLYSIN"/>
</dbReference>
<keyword evidence="4 7" id="KW-0378">Hydrolase</keyword>
<dbReference type="InterPro" id="IPR013856">
    <property type="entry name" value="Peptidase_M4_domain"/>
</dbReference>
<dbReference type="InterPro" id="IPR027268">
    <property type="entry name" value="Peptidase_M4/M1_CTD_sf"/>
</dbReference>
<evidence type="ECO:0000256" key="6">
    <source>
        <dbReference type="ARBA" id="ARBA00023049"/>
    </source>
</evidence>
<evidence type="ECO:0000256" key="2">
    <source>
        <dbReference type="ARBA" id="ARBA00022670"/>
    </source>
</evidence>
<reference evidence="12" key="1">
    <citation type="journal article" date="2019" name="Int. J. Syst. Evol. Microbiol.">
        <title>The Global Catalogue of Microorganisms (GCM) 10K type strain sequencing project: providing services to taxonomists for standard genome sequencing and annotation.</title>
        <authorList>
            <consortium name="The Broad Institute Genomics Platform"/>
            <consortium name="The Broad Institute Genome Sequencing Center for Infectious Disease"/>
            <person name="Wu L."/>
            <person name="Ma J."/>
        </authorList>
    </citation>
    <scope>NUCLEOTIDE SEQUENCE [LARGE SCALE GENOMIC DNA]</scope>
    <source>
        <strain evidence="12">CGMCC 1.12477</strain>
    </source>
</reference>
<keyword evidence="7" id="KW-0964">Secreted</keyword>
<protein>
    <recommendedName>
        <fullName evidence="7">Neutral metalloproteinase</fullName>
        <ecNumber evidence="7">3.4.24.-</ecNumber>
    </recommendedName>
</protein>
<evidence type="ECO:0000259" key="10">
    <source>
        <dbReference type="Pfam" id="PF02868"/>
    </source>
</evidence>
<feature type="domain" description="Peptidase M4" evidence="9">
    <location>
        <begin position="86"/>
        <end position="169"/>
    </location>
</feature>
<dbReference type="EC" id="3.4.24.-" evidence="7"/>
<dbReference type="Proteomes" id="UP001597351">
    <property type="component" value="Unassembled WGS sequence"/>
</dbReference>
<evidence type="ECO:0000256" key="4">
    <source>
        <dbReference type="ARBA" id="ARBA00022801"/>
    </source>
</evidence>
<evidence type="ECO:0000256" key="1">
    <source>
        <dbReference type="ARBA" id="ARBA00009388"/>
    </source>
</evidence>
<keyword evidence="5 7" id="KW-0862">Zinc</keyword>
<dbReference type="Gene3D" id="3.10.170.10">
    <property type="match status" value="1"/>
</dbReference>
<evidence type="ECO:0000313" key="11">
    <source>
        <dbReference type="EMBL" id="MFD1946404.1"/>
    </source>
</evidence>
<dbReference type="InterPro" id="IPR049457">
    <property type="entry name" value="Emfourin"/>
</dbReference>
<dbReference type="PANTHER" id="PTHR43579">
    <property type="match status" value="1"/>
</dbReference>
<evidence type="ECO:0000313" key="12">
    <source>
        <dbReference type="Proteomes" id="UP001597351"/>
    </source>
</evidence>
<feature type="compositionally biased region" description="Basic and acidic residues" evidence="8">
    <location>
        <begin position="66"/>
        <end position="81"/>
    </location>
</feature>
<evidence type="ECO:0000256" key="8">
    <source>
        <dbReference type="SAM" id="MobiDB-lite"/>
    </source>
</evidence>
<keyword evidence="6 7" id="KW-0482">Metalloprotease</keyword>
<evidence type="ECO:0000256" key="5">
    <source>
        <dbReference type="ARBA" id="ARBA00022833"/>
    </source>
</evidence>